<feature type="region of interest" description="Disordered" evidence="1">
    <location>
        <begin position="136"/>
        <end position="155"/>
    </location>
</feature>
<gene>
    <name evidence="4" type="primary">xcpT_42</name>
    <name evidence="4" type="ORF">GmarT_43960</name>
</gene>
<evidence type="ECO:0000313" key="4">
    <source>
        <dbReference type="EMBL" id="QEG18507.1"/>
    </source>
</evidence>
<dbReference type="PROSITE" id="PS00409">
    <property type="entry name" value="PROKAR_NTER_METHYL"/>
    <property type="match status" value="1"/>
</dbReference>
<feature type="transmembrane region" description="Helical" evidence="2">
    <location>
        <begin position="20"/>
        <end position="38"/>
    </location>
</feature>
<evidence type="ECO:0000259" key="3">
    <source>
        <dbReference type="Pfam" id="PF07596"/>
    </source>
</evidence>
<keyword evidence="2" id="KW-1133">Transmembrane helix</keyword>
<dbReference type="NCBIfam" id="TIGR04294">
    <property type="entry name" value="pre_pil_HX9DG"/>
    <property type="match status" value="1"/>
</dbReference>
<dbReference type="InterPro" id="IPR045584">
    <property type="entry name" value="Pilin-like"/>
</dbReference>
<accession>A0ABX5YSJ6</accession>
<dbReference type="SUPFAM" id="SSF54523">
    <property type="entry name" value="Pili subunits"/>
    <property type="match status" value="1"/>
</dbReference>
<dbReference type="Gene3D" id="3.30.700.10">
    <property type="entry name" value="Glycoprotein, Type 4 Pilin"/>
    <property type="match status" value="1"/>
</dbReference>
<feature type="domain" description="DUF1559" evidence="3">
    <location>
        <begin position="39"/>
        <end position="284"/>
    </location>
</feature>
<evidence type="ECO:0000256" key="2">
    <source>
        <dbReference type="SAM" id="Phobius"/>
    </source>
</evidence>
<dbReference type="Proteomes" id="UP000322887">
    <property type="component" value="Chromosome"/>
</dbReference>
<dbReference type="InterPro" id="IPR027558">
    <property type="entry name" value="Pre_pil_HX9DG_C"/>
</dbReference>
<dbReference type="Pfam" id="PF07963">
    <property type="entry name" value="N_methyl"/>
    <property type="match status" value="1"/>
</dbReference>
<feature type="compositionally biased region" description="Polar residues" evidence="1">
    <location>
        <begin position="144"/>
        <end position="155"/>
    </location>
</feature>
<keyword evidence="5" id="KW-1185">Reference proteome</keyword>
<dbReference type="GeneID" id="98648867"/>
<sequence>MQPRSKSALVQRTGFTLIELLVVIAIIAILIALLLPAVQQAREAARRSTCKNNVKQMGLALHNYHETHRCFPPGWTQPSTSSSCQPSSVSTGGCLPGWGWGTMLLPFIDRANMYNALNVKSTQLVVTPSKESKTTIPLFRCPSDNGSQLNSDRGGHATSNYKTIYGSRGTGTSINTSPHNAAAGNGSFWSNSDTRIRDLTDGASNTVLIGETARGRVGSINYNGGIWVGYYDNGKTASVVWKTENHPSSLINGTLAWAFSSQHTGGAHFLLGDGGVRFLSENIDGTTYENLGKISDGNVIGEF</sequence>
<dbReference type="PANTHER" id="PTHR30093">
    <property type="entry name" value="GENERAL SECRETION PATHWAY PROTEIN G"/>
    <property type="match status" value="1"/>
</dbReference>
<dbReference type="InterPro" id="IPR012902">
    <property type="entry name" value="N_methyl_site"/>
</dbReference>
<proteinExistence type="predicted"/>
<organism evidence="4 5">
    <name type="scientific">Gimesia maris</name>
    <dbReference type="NCBI Taxonomy" id="122"/>
    <lineage>
        <taxon>Bacteria</taxon>
        <taxon>Pseudomonadati</taxon>
        <taxon>Planctomycetota</taxon>
        <taxon>Planctomycetia</taxon>
        <taxon>Planctomycetales</taxon>
        <taxon>Planctomycetaceae</taxon>
        <taxon>Gimesia</taxon>
    </lineage>
</organism>
<evidence type="ECO:0000256" key="1">
    <source>
        <dbReference type="SAM" id="MobiDB-lite"/>
    </source>
</evidence>
<dbReference type="EMBL" id="CP042910">
    <property type="protein sequence ID" value="QEG18507.1"/>
    <property type="molecule type" value="Genomic_DNA"/>
</dbReference>
<keyword evidence="2" id="KW-0472">Membrane</keyword>
<evidence type="ECO:0000313" key="5">
    <source>
        <dbReference type="Proteomes" id="UP000322887"/>
    </source>
</evidence>
<dbReference type="PANTHER" id="PTHR30093:SF2">
    <property type="entry name" value="TYPE II SECRETION SYSTEM PROTEIN H"/>
    <property type="match status" value="1"/>
</dbReference>
<reference evidence="4 5" key="1">
    <citation type="submission" date="2019-08" db="EMBL/GenBank/DDBJ databases">
        <title>Deep-cultivation of Planctomycetes and their phenomic and genomic characterization uncovers novel biology.</title>
        <authorList>
            <person name="Wiegand S."/>
            <person name="Jogler M."/>
            <person name="Boedeker C."/>
            <person name="Pinto D."/>
            <person name="Vollmers J."/>
            <person name="Rivas-Marin E."/>
            <person name="Kohn T."/>
            <person name="Peeters S.H."/>
            <person name="Heuer A."/>
            <person name="Rast P."/>
            <person name="Oberbeckmann S."/>
            <person name="Bunk B."/>
            <person name="Jeske O."/>
            <person name="Meyerdierks A."/>
            <person name="Storesund J.E."/>
            <person name="Kallscheuer N."/>
            <person name="Luecker S."/>
            <person name="Lage O.M."/>
            <person name="Pohl T."/>
            <person name="Merkel B.J."/>
            <person name="Hornburger P."/>
            <person name="Mueller R.-W."/>
            <person name="Bruemmer F."/>
            <person name="Labrenz M."/>
            <person name="Spormann A.M."/>
            <person name="Op den Camp H."/>
            <person name="Overmann J."/>
            <person name="Amann R."/>
            <person name="Jetten M.S.M."/>
            <person name="Mascher T."/>
            <person name="Medema M.H."/>
            <person name="Devos D.P."/>
            <person name="Kaster A.-K."/>
            <person name="Ovreas L."/>
            <person name="Rohde M."/>
            <person name="Galperin M.Y."/>
            <person name="Jogler C."/>
        </authorList>
    </citation>
    <scope>NUCLEOTIDE SEQUENCE [LARGE SCALE GENOMIC DNA]</scope>
    <source>
        <strain evidence="4 5">DSM 8797</strain>
    </source>
</reference>
<dbReference type="RefSeq" id="WP_002643887.1">
    <property type="nucleotide sequence ID" value="NZ_CP042910.1"/>
</dbReference>
<name>A0ABX5YSJ6_9PLAN</name>
<protein>
    <submittedName>
        <fullName evidence="4">Type II secretion system protein G</fullName>
    </submittedName>
</protein>
<dbReference type="Pfam" id="PF07596">
    <property type="entry name" value="SBP_bac_10"/>
    <property type="match status" value="1"/>
</dbReference>
<keyword evidence="2" id="KW-0812">Transmembrane</keyword>
<dbReference type="NCBIfam" id="TIGR02532">
    <property type="entry name" value="IV_pilin_GFxxxE"/>
    <property type="match status" value="1"/>
</dbReference>
<dbReference type="InterPro" id="IPR011453">
    <property type="entry name" value="DUF1559"/>
</dbReference>